<dbReference type="Gramene" id="KMS64893">
    <property type="protein sequence ID" value="KMS64893"/>
    <property type="gene ID" value="BVRB_041580"/>
</dbReference>
<proteinExistence type="predicted"/>
<sequence length="91" mass="10335">SLQLQYEHMLEAPAHSFVYGQFGGYGQYENAFFAVDGINRHLQIRTRSASSQWMAGCRSSSRMQSPSRAPCRISFFQFHSHTSHDRTASCS</sequence>
<evidence type="ECO:0000313" key="1">
    <source>
        <dbReference type="EMBL" id="KMS64893.1"/>
    </source>
</evidence>
<accession>A0A0J7YP33</accession>
<keyword evidence="2" id="KW-1185">Reference proteome</keyword>
<name>A0A0J7YP33_BETVV</name>
<protein>
    <submittedName>
        <fullName evidence="1">Uncharacterized protein</fullName>
    </submittedName>
</protein>
<gene>
    <name evidence="1" type="ORF">BVRB_041580</name>
</gene>
<feature type="non-terminal residue" evidence="1">
    <location>
        <position position="1"/>
    </location>
</feature>
<dbReference type="AlphaFoldDB" id="A0A0J7YP33"/>
<evidence type="ECO:0000313" key="2">
    <source>
        <dbReference type="Proteomes" id="UP000035740"/>
    </source>
</evidence>
<organism evidence="1 2">
    <name type="scientific">Beta vulgaris subsp. vulgaris</name>
    <name type="common">Beet</name>
    <dbReference type="NCBI Taxonomy" id="3555"/>
    <lineage>
        <taxon>Eukaryota</taxon>
        <taxon>Viridiplantae</taxon>
        <taxon>Streptophyta</taxon>
        <taxon>Embryophyta</taxon>
        <taxon>Tracheophyta</taxon>
        <taxon>Spermatophyta</taxon>
        <taxon>Magnoliopsida</taxon>
        <taxon>eudicotyledons</taxon>
        <taxon>Gunneridae</taxon>
        <taxon>Pentapetalae</taxon>
        <taxon>Caryophyllales</taxon>
        <taxon>Chenopodiaceae</taxon>
        <taxon>Betoideae</taxon>
        <taxon>Beta</taxon>
    </lineage>
</organism>
<reference evidence="1 2" key="1">
    <citation type="journal article" date="2014" name="Nature">
        <title>The genome of the recently domesticated crop plant sugar beet (Beta vulgaris).</title>
        <authorList>
            <person name="Dohm J.C."/>
            <person name="Minoche A.E."/>
            <person name="Holtgrawe D."/>
            <person name="Capella-Gutierrez S."/>
            <person name="Zakrzewski F."/>
            <person name="Tafer H."/>
            <person name="Rupp O."/>
            <person name="Sorensen T.R."/>
            <person name="Stracke R."/>
            <person name="Reinhardt R."/>
            <person name="Goesmann A."/>
            <person name="Kraft T."/>
            <person name="Schulz B."/>
            <person name="Stadler P.F."/>
            <person name="Schmidt T."/>
            <person name="Gabaldon T."/>
            <person name="Lehrach H."/>
            <person name="Weisshaar B."/>
            <person name="Himmelbauer H."/>
        </authorList>
    </citation>
    <scope>NUCLEOTIDE SEQUENCE [LARGE SCALE GENOMIC DNA]</scope>
    <source>
        <tissue evidence="1">Taproot</tissue>
    </source>
</reference>
<dbReference type="EMBL" id="KQ119282">
    <property type="protein sequence ID" value="KMS64893.1"/>
    <property type="molecule type" value="Genomic_DNA"/>
</dbReference>
<dbReference type="Proteomes" id="UP000035740">
    <property type="component" value="Unassembled WGS sequence"/>
</dbReference>